<dbReference type="EMBL" id="JAGPNK010000002">
    <property type="protein sequence ID" value="KAH7325891.1"/>
    <property type="molecule type" value="Genomic_DNA"/>
</dbReference>
<organism evidence="2 3">
    <name type="scientific">Stachybotrys elegans</name>
    <dbReference type="NCBI Taxonomy" id="80388"/>
    <lineage>
        <taxon>Eukaryota</taxon>
        <taxon>Fungi</taxon>
        <taxon>Dikarya</taxon>
        <taxon>Ascomycota</taxon>
        <taxon>Pezizomycotina</taxon>
        <taxon>Sordariomycetes</taxon>
        <taxon>Hypocreomycetidae</taxon>
        <taxon>Hypocreales</taxon>
        <taxon>Stachybotryaceae</taxon>
        <taxon>Stachybotrys</taxon>
    </lineage>
</organism>
<proteinExistence type="predicted"/>
<protein>
    <submittedName>
        <fullName evidence="2">Uncharacterized protein</fullName>
    </submittedName>
</protein>
<keyword evidence="3" id="KW-1185">Reference proteome</keyword>
<sequence length="58" mass="6337">MVGPSTRTVGHASLWLLTYCYAQRTGNMSGLVDGLRPSLAPGRRLVLYPIIHTLLQQG</sequence>
<gene>
    <name evidence="2" type="ORF">B0I35DRAFT_421421</name>
</gene>
<feature type="chain" id="PRO_5035426187" evidence="1">
    <location>
        <begin position="23"/>
        <end position="58"/>
    </location>
</feature>
<dbReference type="Proteomes" id="UP000813444">
    <property type="component" value="Unassembled WGS sequence"/>
</dbReference>
<comment type="caution">
    <text evidence="2">The sequence shown here is derived from an EMBL/GenBank/DDBJ whole genome shotgun (WGS) entry which is preliminary data.</text>
</comment>
<reference evidence="2" key="1">
    <citation type="journal article" date="2021" name="Nat. Commun.">
        <title>Genetic determinants of endophytism in the Arabidopsis root mycobiome.</title>
        <authorList>
            <person name="Mesny F."/>
            <person name="Miyauchi S."/>
            <person name="Thiergart T."/>
            <person name="Pickel B."/>
            <person name="Atanasova L."/>
            <person name="Karlsson M."/>
            <person name="Huettel B."/>
            <person name="Barry K.W."/>
            <person name="Haridas S."/>
            <person name="Chen C."/>
            <person name="Bauer D."/>
            <person name="Andreopoulos W."/>
            <person name="Pangilinan J."/>
            <person name="LaButti K."/>
            <person name="Riley R."/>
            <person name="Lipzen A."/>
            <person name="Clum A."/>
            <person name="Drula E."/>
            <person name="Henrissat B."/>
            <person name="Kohler A."/>
            <person name="Grigoriev I.V."/>
            <person name="Martin F.M."/>
            <person name="Hacquard S."/>
        </authorList>
    </citation>
    <scope>NUCLEOTIDE SEQUENCE</scope>
    <source>
        <strain evidence="2">MPI-CAGE-CH-0235</strain>
    </source>
</reference>
<keyword evidence="1" id="KW-0732">Signal</keyword>
<dbReference type="AlphaFoldDB" id="A0A8K0WUR5"/>
<evidence type="ECO:0000313" key="3">
    <source>
        <dbReference type="Proteomes" id="UP000813444"/>
    </source>
</evidence>
<evidence type="ECO:0000313" key="2">
    <source>
        <dbReference type="EMBL" id="KAH7325891.1"/>
    </source>
</evidence>
<name>A0A8K0WUR5_9HYPO</name>
<evidence type="ECO:0000256" key="1">
    <source>
        <dbReference type="SAM" id="SignalP"/>
    </source>
</evidence>
<feature type="signal peptide" evidence="1">
    <location>
        <begin position="1"/>
        <end position="22"/>
    </location>
</feature>
<accession>A0A8K0WUR5</accession>